<dbReference type="InterPro" id="IPR027417">
    <property type="entry name" value="P-loop_NTPase"/>
</dbReference>
<dbReference type="Pfam" id="PF06422">
    <property type="entry name" value="PDR_CDR"/>
    <property type="match status" value="1"/>
</dbReference>
<evidence type="ECO:0000256" key="4">
    <source>
        <dbReference type="ARBA" id="ARBA00022989"/>
    </source>
</evidence>
<keyword evidence="5 6" id="KW-0472">Membrane</keyword>
<dbReference type="GO" id="GO:0016020">
    <property type="term" value="C:membrane"/>
    <property type="evidence" value="ECO:0007669"/>
    <property type="project" value="UniProtKB-SubCell"/>
</dbReference>
<evidence type="ECO:0008006" key="11">
    <source>
        <dbReference type="Google" id="ProtNLM"/>
    </source>
</evidence>
<proteinExistence type="predicted"/>
<feature type="transmembrane region" description="Helical" evidence="6">
    <location>
        <begin position="296"/>
        <end position="317"/>
    </location>
</feature>
<evidence type="ECO:0000256" key="3">
    <source>
        <dbReference type="ARBA" id="ARBA00022692"/>
    </source>
</evidence>
<feature type="domain" description="CDR ABC transporter" evidence="8">
    <location>
        <begin position="387"/>
        <end position="439"/>
    </location>
</feature>
<dbReference type="EMBL" id="GL433836">
    <property type="protein sequence ID" value="EFN59031.1"/>
    <property type="molecule type" value="Genomic_DNA"/>
</dbReference>
<feature type="transmembrane region" description="Helical" evidence="6">
    <location>
        <begin position="263"/>
        <end position="290"/>
    </location>
</feature>
<dbReference type="InParanoid" id="E1Z4C4"/>
<comment type="subcellular location">
    <subcellularLocation>
        <location evidence="1">Membrane</location>
        <topology evidence="1">Multi-pass membrane protein</topology>
    </subcellularLocation>
</comment>
<keyword evidence="4 6" id="KW-1133">Transmembrane helix</keyword>
<dbReference type="GO" id="GO:0005524">
    <property type="term" value="F:ATP binding"/>
    <property type="evidence" value="ECO:0007669"/>
    <property type="project" value="InterPro"/>
</dbReference>
<evidence type="ECO:0000256" key="2">
    <source>
        <dbReference type="ARBA" id="ARBA00022448"/>
    </source>
</evidence>
<dbReference type="OMA" id="ENANCAP"/>
<evidence type="ECO:0000256" key="1">
    <source>
        <dbReference type="ARBA" id="ARBA00004141"/>
    </source>
</evidence>
<organism evidence="10">
    <name type="scientific">Chlorella variabilis</name>
    <name type="common">Green alga</name>
    <dbReference type="NCBI Taxonomy" id="554065"/>
    <lineage>
        <taxon>Eukaryota</taxon>
        <taxon>Viridiplantae</taxon>
        <taxon>Chlorophyta</taxon>
        <taxon>core chlorophytes</taxon>
        <taxon>Trebouxiophyceae</taxon>
        <taxon>Chlorellales</taxon>
        <taxon>Chlorellaceae</taxon>
        <taxon>Chlorella clade</taxon>
        <taxon>Chlorella</taxon>
    </lineage>
</organism>
<evidence type="ECO:0000259" key="8">
    <source>
        <dbReference type="Pfam" id="PF06422"/>
    </source>
</evidence>
<evidence type="ECO:0000313" key="10">
    <source>
        <dbReference type="Proteomes" id="UP000008141"/>
    </source>
</evidence>
<dbReference type="Proteomes" id="UP000008141">
    <property type="component" value="Unassembled WGS sequence"/>
</dbReference>
<dbReference type="PANTHER" id="PTHR19241">
    <property type="entry name" value="ATP-BINDING CASSETTE TRANSPORTER"/>
    <property type="match status" value="1"/>
</dbReference>
<keyword evidence="10" id="KW-1185">Reference proteome</keyword>
<dbReference type="eggNOG" id="KOG0065">
    <property type="taxonomic scope" value="Eukaryota"/>
</dbReference>
<dbReference type="GO" id="GO:0071944">
    <property type="term" value="C:cell periphery"/>
    <property type="evidence" value="ECO:0007669"/>
    <property type="project" value="UniProtKB-ARBA"/>
</dbReference>
<evidence type="ECO:0000259" key="7">
    <source>
        <dbReference type="Pfam" id="PF01061"/>
    </source>
</evidence>
<gene>
    <name evidence="9" type="ORF">CHLNCDRAFT_19411</name>
</gene>
<dbReference type="OrthoDB" id="510302at2759"/>
<protein>
    <recommendedName>
        <fullName evidence="11">ABC-2 type transporter domain-containing protein</fullName>
    </recommendedName>
</protein>
<evidence type="ECO:0000256" key="5">
    <source>
        <dbReference type="ARBA" id="ARBA00023136"/>
    </source>
</evidence>
<feature type="transmembrane region" description="Helical" evidence="6">
    <location>
        <begin position="184"/>
        <end position="202"/>
    </location>
</feature>
<sequence length="441" mass="47905">MKDTACPLRVPVLSEPTSGLDGHAAAVVMRVTRSVANMQRTICCTIHQPSAEIFFNFDALVLLQTGGKMMYFGSLGHESADLIAYFSAAGVRAIQPGENPANWMLDVAGGSAAGGASRGPDFIQLYQDSELLSSNRRAVDAACQPEGEPPSVSGGTYAATYWQQLRALLGRQAVRYWRLPQYNGIRMVVSIAFALVVGSLYYKQGQVPAGGTTTNVTNVMGMLFMGLSNLGAINMQSVLIVAAAERTVLYRERAAGMYSALMYVNAAALVELPYLVVQVCLFAPIAYYMVGFKAAAGSFLFFLMTFWLSLLVFTYFGQMCLYIAPNVQAAQAIAATLSGLFDVLNGFYIPKQLMPVWWRWFWYCNPVSWMAYAVAANQLAGDTTEVSTAAGQTITVQAFLEGTYGYKASFAWPAIGILVGFLVGFRAISTLAVRFLTFQSR</sequence>
<keyword evidence="2" id="KW-0813">Transport</keyword>
<feature type="domain" description="ABC-2 type transporter transmembrane" evidence="7">
    <location>
        <begin position="163"/>
        <end position="379"/>
    </location>
</feature>
<dbReference type="AlphaFoldDB" id="E1Z4C4"/>
<accession>E1Z4C4</accession>
<feature type="transmembrane region" description="Helical" evidence="6">
    <location>
        <begin position="222"/>
        <end position="242"/>
    </location>
</feature>
<feature type="transmembrane region" description="Helical" evidence="6">
    <location>
        <begin position="410"/>
        <end position="436"/>
    </location>
</feature>
<dbReference type="Pfam" id="PF01061">
    <property type="entry name" value="ABC2_membrane"/>
    <property type="match status" value="1"/>
</dbReference>
<evidence type="ECO:0000256" key="6">
    <source>
        <dbReference type="SAM" id="Phobius"/>
    </source>
</evidence>
<dbReference type="InterPro" id="IPR010929">
    <property type="entry name" value="PDR_CDR_ABC"/>
</dbReference>
<dbReference type="GeneID" id="17358848"/>
<dbReference type="RefSeq" id="XP_005851133.1">
    <property type="nucleotide sequence ID" value="XM_005851071.1"/>
</dbReference>
<reference evidence="9 10" key="1">
    <citation type="journal article" date="2010" name="Plant Cell">
        <title>The Chlorella variabilis NC64A genome reveals adaptation to photosymbiosis, coevolution with viruses, and cryptic sex.</title>
        <authorList>
            <person name="Blanc G."/>
            <person name="Duncan G."/>
            <person name="Agarkova I."/>
            <person name="Borodovsky M."/>
            <person name="Gurnon J."/>
            <person name="Kuo A."/>
            <person name="Lindquist E."/>
            <person name="Lucas S."/>
            <person name="Pangilinan J."/>
            <person name="Polle J."/>
            <person name="Salamov A."/>
            <person name="Terry A."/>
            <person name="Yamada T."/>
            <person name="Dunigan D.D."/>
            <person name="Grigoriev I.V."/>
            <person name="Claverie J.M."/>
            <person name="Van Etten J.L."/>
        </authorList>
    </citation>
    <scope>NUCLEOTIDE SEQUENCE [LARGE SCALE GENOMIC DNA]</scope>
    <source>
        <strain evidence="9 10">NC64A</strain>
    </source>
</reference>
<name>E1Z4C4_CHLVA</name>
<keyword evidence="3 6" id="KW-0812">Transmembrane</keyword>
<dbReference type="KEGG" id="cvr:CHLNCDRAFT_19411"/>
<dbReference type="Gene3D" id="3.40.50.300">
    <property type="entry name" value="P-loop containing nucleotide triphosphate hydrolases"/>
    <property type="match status" value="1"/>
</dbReference>
<dbReference type="InterPro" id="IPR013525">
    <property type="entry name" value="ABC2_TM"/>
</dbReference>
<evidence type="ECO:0000313" key="9">
    <source>
        <dbReference type="EMBL" id="EFN59031.1"/>
    </source>
</evidence>
<feature type="transmembrane region" description="Helical" evidence="6">
    <location>
        <begin position="329"/>
        <end position="349"/>
    </location>
</feature>
<dbReference type="GO" id="GO:0140359">
    <property type="term" value="F:ABC-type transporter activity"/>
    <property type="evidence" value="ECO:0007669"/>
    <property type="project" value="InterPro"/>
</dbReference>